<dbReference type="InterPro" id="IPR050300">
    <property type="entry name" value="GDXG_lipolytic_enzyme"/>
</dbReference>
<gene>
    <name evidence="4" type="ORF">CVT25_013557</name>
</gene>
<sequence length="952" mass="105455">MFANTLTREVSLKVGPVILEVLVKHYFDRLKGDAENAGQEGSLKQDDVLYHEAFTIVKAFLNASTFHTIEELQAFSNTRTPSPPWTHMVRVLVPMSCCEEAAPYLIKALGGEDVARRLVGGIKWWQSIDIGRSVDAQWLTARKDWQDAKRKHKKQQQQRKKDGPLSPSSAAGDASPSASSTDGTFAGPLPEGDDNNKNEGVYEKNMDAMRCILYLHGGGYYFGSVDQERYSIQRFARKINGRVFAINYRLAPQYPFPCGLQDALAAYLYLIRPPTGSVHQAVDPAHIIISGDSAGGGLSLALLQVIRDSGLPAPAGGVLISPWCDLTHSFPSVHLNTKTDIVPDSGLSFHKPSLLWPPPSEELSSRVHESLRFRIRQAFKSEEPARPTQESTFTEVRGDASGALLTPIPTTGPADPEKVVLHTESGEVIEVNQQLQFYARNSMLGHPLISPVMAYLGGLPPLLFIAGDKEVLRDEIIYTAHRAAYPERFPVTNRTRELCPLLNGIENRYKPTSVHLQVYDDSPHILPVLFSFTTPAKFCFRAIANFSKLVTGLARVPAPSSNSDNPTPTPPPILRRQSLFAGFKSIPRRHEKEQYVPALLINGTAFTEPPEETKPKRSDSTVKPYIQRSLSSRLSRAGSILRRQTSASPVLVRAASETSPPQQVASGDLGSPTQKGSVASSDVGGHRFQTSPPASIASAPELFAGDISVYSDIKDVHSWECRMIRERVSTTGVTRPLELENELDAIQMPPERIGIFGEKTTNRYLKERAIFEKKFEKAFKAVEKQRRRNLERAKTDTIKRLGILRQSIRRDGAAAANGNKKVLKENVMSSPGWGWAWALDEGEDPPPSSIVSRRDTEEARKLAEIADQAVLSEDQTFSGNNLWAVVINFLTATPGRHTHTLYKHSEESSEATSSEAKTSTSGEQRKPRKQRSKLSLLHLWKRSGSKERHHEE</sequence>
<dbReference type="AlphaFoldDB" id="A0A409XSZ7"/>
<feature type="compositionally biased region" description="Basic residues" evidence="2">
    <location>
        <begin position="149"/>
        <end position="158"/>
    </location>
</feature>
<feature type="region of interest" description="Disordered" evidence="2">
    <location>
        <begin position="145"/>
        <end position="200"/>
    </location>
</feature>
<dbReference type="Pfam" id="PF07859">
    <property type="entry name" value="Abhydrolase_3"/>
    <property type="match status" value="1"/>
</dbReference>
<dbReference type="EMBL" id="NHYD01000598">
    <property type="protein sequence ID" value="PPQ93848.1"/>
    <property type="molecule type" value="Genomic_DNA"/>
</dbReference>
<feature type="compositionally biased region" description="Polar residues" evidence="2">
    <location>
        <begin position="656"/>
        <end position="680"/>
    </location>
</feature>
<dbReference type="Gene3D" id="3.40.50.1820">
    <property type="entry name" value="alpha/beta hydrolase"/>
    <property type="match status" value="1"/>
</dbReference>
<comment type="caution">
    <text evidence="4">The sequence shown here is derived from an EMBL/GenBank/DDBJ whole genome shotgun (WGS) entry which is preliminary data.</text>
</comment>
<dbReference type="Proteomes" id="UP000283269">
    <property type="component" value="Unassembled WGS sequence"/>
</dbReference>
<name>A0A409XSZ7_PSICY</name>
<dbReference type="InParanoid" id="A0A409XSZ7"/>
<feature type="domain" description="Alpha/beta hydrolase fold-3" evidence="3">
    <location>
        <begin position="212"/>
        <end position="336"/>
    </location>
</feature>
<feature type="region of interest" description="Disordered" evidence="2">
    <location>
        <begin position="636"/>
        <end position="694"/>
    </location>
</feature>
<dbReference type="PANTHER" id="PTHR48081:SF5">
    <property type="entry name" value="ALPHA_BETA HYDROLASE FOLD-3 DOMAIN-CONTAINING PROTEIN"/>
    <property type="match status" value="1"/>
</dbReference>
<organism evidence="4 5">
    <name type="scientific">Psilocybe cyanescens</name>
    <dbReference type="NCBI Taxonomy" id="93625"/>
    <lineage>
        <taxon>Eukaryota</taxon>
        <taxon>Fungi</taxon>
        <taxon>Dikarya</taxon>
        <taxon>Basidiomycota</taxon>
        <taxon>Agaricomycotina</taxon>
        <taxon>Agaricomycetes</taxon>
        <taxon>Agaricomycetidae</taxon>
        <taxon>Agaricales</taxon>
        <taxon>Agaricineae</taxon>
        <taxon>Strophariaceae</taxon>
        <taxon>Psilocybe</taxon>
    </lineage>
</organism>
<keyword evidence="5" id="KW-1185">Reference proteome</keyword>
<dbReference type="InterPro" id="IPR029058">
    <property type="entry name" value="AB_hydrolase_fold"/>
</dbReference>
<evidence type="ECO:0000259" key="3">
    <source>
        <dbReference type="Pfam" id="PF07859"/>
    </source>
</evidence>
<feature type="compositionally biased region" description="Low complexity" evidence="2">
    <location>
        <begin position="166"/>
        <end position="184"/>
    </location>
</feature>
<accession>A0A409XSZ7</accession>
<evidence type="ECO:0000256" key="1">
    <source>
        <dbReference type="ARBA" id="ARBA00022801"/>
    </source>
</evidence>
<dbReference type="InterPro" id="IPR013094">
    <property type="entry name" value="AB_hydrolase_3"/>
</dbReference>
<dbReference type="STRING" id="93625.A0A409XSZ7"/>
<feature type="compositionally biased region" description="Low complexity" evidence="2">
    <location>
        <begin position="910"/>
        <end position="921"/>
    </location>
</feature>
<protein>
    <recommendedName>
        <fullName evidence="3">Alpha/beta hydrolase fold-3 domain-containing protein</fullName>
    </recommendedName>
</protein>
<evidence type="ECO:0000256" key="2">
    <source>
        <dbReference type="SAM" id="MobiDB-lite"/>
    </source>
</evidence>
<dbReference type="GO" id="GO:0016787">
    <property type="term" value="F:hydrolase activity"/>
    <property type="evidence" value="ECO:0007669"/>
    <property type="project" value="UniProtKB-KW"/>
</dbReference>
<evidence type="ECO:0000313" key="4">
    <source>
        <dbReference type="EMBL" id="PPQ93848.1"/>
    </source>
</evidence>
<keyword evidence="1" id="KW-0378">Hydrolase</keyword>
<evidence type="ECO:0000313" key="5">
    <source>
        <dbReference type="Proteomes" id="UP000283269"/>
    </source>
</evidence>
<dbReference type="SUPFAM" id="SSF53474">
    <property type="entry name" value="alpha/beta-Hydrolases"/>
    <property type="match status" value="1"/>
</dbReference>
<feature type="region of interest" description="Disordered" evidence="2">
    <location>
        <begin position="902"/>
        <end position="952"/>
    </location>
</feature>
<proteinExistence type="predicted"/>
<dbReference type="PANTHER" id="PTHR48081">
    <property type="entry name" value="AB HYDROLASE SUPERFAMILY PROTEIN C4A8.06C"/>
    <property type="match status" value="1"/>
</dbReference>
<reference evidence="4 5" key="1">
    <citation type="journal article" date="2018" name="Evol. Lett.">
        <title>Horizontal gene cluster transfer increased hallucinogenic mushroom diversity.</title>
        <authorList>
            <person name="Reynolds H.T."/>
            <person name="Vijayakumar V."/>
            <person name="Gluck-Thaler E."/>
            <person name="Korotkin H.B."/>
            <person name="Matheny P.B."/>
            <person name="Slot J.C."/>
        </authorList>
    </citation>
    <scope>NUCLEOTIDE SEQUENCE [LARGE SCALE GENOMIC DNA]</scope>
    <source>
        <strain evidence="4 5">2631</strain>
    </source>
</reference>
<dbReference type="OrthoDB" id="1662883at2759"/>